<accession>A0A9X2D067</accession>
<name>A0A9X2D067_9GAMM</name>
<gene>
    <name evidence="1" type="ORF">LOX96_06165</name>
</gene>
<dbReference type="AlphaFoldDB" id="A0A9X2D067"/>
<sequence>MSRSRWIIKLLMSVVVFSFMTISNAGTPLWSITQADKEHFPSHVLLSANGSAIIKYLVTNNSRKLHTLVMTPIPGISASWQCLNATQQFPIGYNESCILTLTVTANALQHNVTSGPVICQQGNPLQCYQPDSRENLDIRTAALSAATLTASVSTLALATNGEPRKIIITNTGPNAAINVNLNLSPAFPAGTTIAPSFCATIAPGDTCVLMITPGSTPSAPPGVNNPTPITLTVAGDNTNTLTETINILTYGSMYQSGYVFAINDSTPNTTSIGGKVATLQDQVSAMTGVIWSSNGNGGTSGDVANDNIPGILETSVAPPCNGNTEGFCNTGVIVAFYPAVNLSFYAAGQCKIPIDGYSDWYLPAICEMGYDATASGSGCGTQVTPTLQNMQSNLIDNGAINNLLGVYWSSTEASSNPTGGAWVQILATGGLTQQGPDDKFEQRGVRCVRAITP</sequence>
<comment type="caution">
    <text evidence="1">The sequence shown here is derived from an EMBL/GenBank/DDBJ whole genome shotgun (WGS) entry which is preliminary data.</text>
</comment>
<organism evidence="1 2">
    <name type="scientific">Legionella maioricensis</name>
    <dbReference type="NCBI Taxonomy" id="2896528"/>
    <lineage>
        <taxon>Bacteria</taxon>
        <taxon>Pseudomonadati</taxon>
        <taxon>Pseudomonadota</taxon>
        <taxon>Gammaproteobacteria</taxon>
        <taxon>Legionellales</taxon>
        <taxon>Legionellaceae</taxon>
        <taxon>Legionella</taxon>
    </lineage>
</organism>
<protein>
    <submittedName>
        <fullName evidence="1">DUF1566 domain-containing protein</fullName>
    </submittedName>
</protein>
<reference evidence="1" key="1">
    <citation type="submission" date="2021-11" db="EMBL/GenBank/DDBJ databases">
        <title>Legionella maioricencis sp. nov., a new species isolated from hot water samples in Mallorca.</title>
        <authorList>
            <person name="Crespi S."/>
            <person name="Drasar V."/>
            <person name="Salva-Serra F."/>
            <person name="Jaen-Luchoro D."/>
            <person name="Pineiro-Iglesias B."/>
            <person name="Aliaga F."/>
            <person name="Fernandez-Juarez V."/>
            <person name="Coll G."/>
            <person name="Moore E.R.B."/>
            <person name="Bennasar-Figueras A."/>
        </authorList>
    </citation>
    <scope>NUCLEOTIDE SEQUENCE</scope>
    <source>
        <strain evidence="1">HCPI-6</strain>
    </source>
</reference>
<dbReference type="RefSeq" id="WP_250421869.1">
    <property type="nucleotide sequence ID" value="NZ_JAJKBJ010000005.1"/>
</dbReference>
<evidence type="ECO:0000313" key="2">
    <source>
        <dbReference type="Proteomes" id="UP001139721"/>
    </source>
</evidence>
<dbReference type="Proteomes" id="UP001139721">
    <property type="component" value="Unassembled WGS sequence"/>
</dbReference>
<dbReference type="EMBL" id="JAJKBJ010000005">
    <property type="protein sequence ID" value="MCL9683670.1"/>
    <property type="molecule type" value="Genomic_DNA"/>
</dbReference>
<keyword evidence="2" id="KW-1185">Reference proteome</keyword>
<evidence type="ECO:0000313" key="1">
    <source>
        <dbReference type="EMBL" id="MCL9683670.1"/>
    </source>
</evidence>
<proteinExistence type="predicted"/>